<dbReference type="RefSeq" id="WP_307827045.1">
    <property type="nucleotide sequence ID" value="NZ_BAAAHT010000013.1"/>
</dbReference>
<dbReference type="PANTHER" id="PTHR42877">
    <property type="entry name" value="L-ORNITHINE N(5)-MONOOXYGENASE-RELATED"/>
    <property type="match status" value="1"/>
</dbReference>
<proteinExistence type="predicted"/>
<dbReference type="Gene3D" id="3.50.50.60">
    <property type="entry name" value="FAD/NAD(P)-binding domain"/>
    <property type="match status" value="2"/>
</dbReference>
<dbReference type="SUPFAM" id="SSF51905">
    <property type="entry name" value="FAD/NAD(P)-binding domain"/>
    <property type="match status" value="2"/>
</dbReference>
<dbReference type="EMBL" id="JAFBBU010000001">
    <property type="protein sequence ID" value="MBM7471234.1"/>
    <property type="molecule type" value="Genomic_DNA"/>
</dbReference>
<protein>
    <submittedName>
        <fullName evidence="1">Cation diffusion facilitator CzcD-associated flavoprotein CzcO</fullName>
    </submittedName>
</protein>
<dbReference type="InterPro" id="IPR051209">
    <property type="entry name" value="FAD-bind_Monooxygenase_sf"/>
</dbReference>
<evidence type="ECO:0000313" key="2">
    <source>
        <dbReference type="Proteomes" id="UP000776164"/>
    </source>
</evidence>
<dbReference type="InterPro" id="IPR036188">
    <property type="entry name" value="FAD/NAD-bd_sf"/>
</dbReference>
<gene>
    <name evidence="1" type="ORF">JOE66_000868</name>
</gene>
<dbReference type="PANTHER" id="PTHR42877:SF4">
    <property type="entry name" value="FAD_NAD(P)-BINDING DOMAIN-CONTAINING PROTEIN-RELATED"/>
    <property type="match status" value="1"/>
</dbReference>
<reference evidence="1 2" key="1">
    <citation type="submission" date="2021-01" db="EMBL/GenBank/DDBJ databases">
        <title>Sequencing the genomes of 1000 actinobacteria strains.</title>
        <authorList>
            <person name="Klenk H.-P."/>
        </authorList>
    </citation>
    <scope>NUCLEOTIDE SEQUENCE [LARGE SCALE GENOMIC DNA]</scope>
    <source>
        <strain evidence="1 2">DSM 13057</strain>
    </source>
</reference>
<accession>A0ABS2L2I3</accession>
<dbReference type="Pfam" id="PF13738">
    <property type="entry name" value="Pyr_redox_3"/>
    <property type="match status" value="1"/>
</dbReference>
<comment type="caution">
    <text evidence="1">The sequence shown here is derived from an EMBL/GenBank/DDBJ whole genome shotgun (WGS) entry which is preliminary data.</text>
</comment>
<sequence>MSSSTSSEYADVIIVGAGFAGLGMGTRLARENTHSFLILERATEVGGTWRDNTYPGVACDVPSQLYSFSFRPKPDWSRVFAPGAEIAGYLRECARSEGLLPCIRFSTELLEARWDDRQGLWRLTTSGGDYTARVLVTAAGRLSEPRLPEVPGLGSFAGDTFHTAAWRHDVSLEGRRVGVVGTGASAVQLVPAVAEQAAELVVFQRSAPYIVPRGDRAYTDDEKRGFRDHPDTLAAARSEYFWAAEEGFAQKLDGSASARRHRDLALGHLQAQVEDPILRSAVTPDYQIGCKRVLFSNDYYPALARPNVTLEPSPVASVDESRVRSAGGAEFDLDVLIMATGFHTTQLPFASRIVGRNTGADGLGETLADHWSEGMTAFASTVVYGFPNLFIIDGPNASLGHNSAITMIETQIDYIAGALAFGTLAAQGGHPEVLEVSATAEAEYTAELDADSSSTVWLTGGCRSWYLDSRSGRQTLLWPGPAHTFQAKNGVFDPAPFR</sequence>
<name>A0ABS2L2I3_9MICO</name>
<keyword evidence="2" id="KW-1185">Reference proteome</keyword>
<evidence type="ECO:0000313" key="1">
    <source>
        <dbReference type="EMBL" id="MBM7471234.1"/>
    </source>
</evidence>
<dbReference type="Proteomes" id="UP000776164">
    <property type="component" value="Unassembled WGS sequence"/>
</dbReference>
<organism evidence="1 2">
    <name type="scientific">Subtercola frigoramans</name>
    <dbReference type="NCBI Taxonomy" id="120298"/>
    <lineage>
        <taxon>Bacteria</taxon>
        <taxon>Bacillati</taxon>
        <taxon>Actinomycetota</taxon>
        <taxon>Actinomycetes</taxon>
        <taxon>Micrococcales</taxon>
        <taxon>Microbacteriaceae</taxon>
        <taxon>Subtercola</taxon>
    </lineage>
</organism>
<dbReference type="PRINTS" id="PR00469">
    <property type="entry name" value="PNDRDTASEII"/>
</dbReference>